<keyword evidence="1" id="KW-0997">Cell inner membrane</keyword>
<evidence type="ECO:0000259" key="2">
    <source>
        <dbReference type="Pfam" id="PF00535"/>
    </source>
</evidence>
<name>A0A0P9W617_9PSED</name>
<dbReference type="SUPFAM" id="SSF53448">
    <property type="entry name" value="Nucleotide-diphospho-sugar transferases"/>
    <property type="match status" value="1"/>
</dbReference>
<keyword evidence="1" id="KW-0472">Membrane</keyword>
<keyword evidence="4" id="KW-1185">Reference proteome</keyword>
<dbReference type="PATRIC" id="fig|86176.4.peg.3904"/>
<dbReference type="Gene3D" id="3.90.550.10">
    <property type="entry name" value="Spore Coat Polysaccharide Biosynthesis Protein SpsA, Chain A"/>
    <property type="match status" value="1"/>
</dbReference>
<feature type="domain" description="Glycosyltransferase 2-like" evidence="2">
    <location>
        <begin position="10"/>
        <end position="119"/>
    </location>
</feature>
<evidence type="ECO:0000313" key="3">
    <source>
        <dbReference type="EMBL" id="KPX95229.1"/>
    </source>
</evidence>
<sequence length="321" mass="36540">MQSTLPNVVVLLAAYNGIKWIDQQLDSILAQQDINVTIYISIDPSSDGTEKRCTEYSTKHPNVIILPPAGAFGGAARNFYRLIKDVDFSSFDYVAFSDQDDIWHDQKIARAHSSLKTGAFSAYSSNVIAFWPDGRRLVVDKAQRQVKWDYLFEAAGPGCTYVLKRELADAFKHSLIANWDQAQNVSLHDWYCYAFARRHDYKWFIDPLPGMDYRQHAHNEIGVNAGVASARTRLKKIMKGWWGSQVLLINKLTETKRSSLKYTKKQGRFFFIKLIGHAYECRRRPRDKLLFAAACIIAALTVPSTATDEVSIKEIPPERNP</sequence>
<dbReference type="AlphaFoldDB" id="A0A0P9W617"/>
<reference evidence="3 4" key="1">
    <citation type="submission" date="2015-09" db="EMBL/GenBank/DDBJ databases">
        <title>Genome announcement of multiple Pseudomonas syringae strains.</title>
        <authorList>
            <person name="Thakur S."/>
            <person name="Wang P.W."/>
            <person name="Gong Y."/>
            <person name="Weir B.S."/>
            <person name="Guttman D.S."/>
        </authorList>
    </citation>
    <scope>NUCLEOTIDE SEQUENCE [LARGE SCALE GENOMIC DNA]</scope>
    <source>
        <strain evidence="3 4">ICMP6289</strain>
    </source>
</reference>
<comment type="caution">
    <text evidence="3">The sequence shown here is derived from an EMBL/GenBank/DDBJ whole genome shotgun (WGS) entry which is preliminary data.</text>
</comment>
<evidence type="ECO:0000313" key="4">
    <source>
        <dbReference type="Proteomes" id="UP000050455"/>
    </source>
</evidence>
<dbReference type="PANTHER" id="PTHR43685:SF2">
    <property type="entry name" value="GLYCOSYLTRANSFERASE 2-LIKE DOMAIN-CONTAINING PROTEIN"/>
    <property type="match status" value="1"/>
</dbReference>
<dbReference type="EMBL" id="LJQT01000036">
    <property type="protein sequence ID" value="KPX95229.1"/>
    <property type="molecule type" value="Genomic_DNA"/>
</dbReference>
<evidence type="ECO:0000256" key="1">
    <source>
        <dbReference type="ARBA" id="ARBA00022519"/>
    </source>
</evidence>
<protein>
    <submittedName>
        <fullName evidence="3">Lipopolysaccharide biosynthesis protein</fullName>
    </submittedName>
</protein>
<dbReference type="InterPro" id="IPR001173">
    <property type="entry name" value="Glyco_trans_2-like"/>
</dbReference>
<dbReference type="Pfam" id="PF00535">
    <property type="entry name" value="Glycos_transf_2"/>
    <property type="match status" value="1"/>
</dbReference>
<proteinExistence type="predicted"/>
<accession>A0A0P9W617</accession>
<dbReference type="RefSeq" id="WP_044345274.1">
    <property type="nucleotide sequence ID" value="NZ_JYHE01000145.1"/>
</dbReference>
<organism evidence="3 4">
    <name type="scientific">Pseudomonas meliae</name>
    <dbReference type="NCBI Taxonomy" id="86176"/>
    <lineage>
        <taxon>Bacteria</taxon>
        <taxon>Pseudomonadati</taxon>
        <taxon>Pseudomonadota</taxon>
        <taxon>Gammaproteobacteria</taxon>
        <taxon>Pseudomonadales</taxon>
        <taxon>Pseudomonadaceae</taxon>
        <taxon>Pseudomonas</taxon>
    </lineage>
</organism>
<gene>
    <name evidence="3" type="ORF">ALO64_03482</name>
</gene>
<dbReference type="PANTHER" id="PTHR43685">
    <property type="entry name" value="GLYCOSYLTRANSFERASE"/>
    <property type="match status" value="1"/>
</dbReference>
<dbReference type="Proteomes" id="UP000050455">
    <property type="component" value="Unassembled WGS sequence"/>
</dbReference>
<dbReference type="InterPro" id="IPR029044">
    <property type="entry name" value="Nucleotide-diphossugar_trans"/>
</dbReference>
<keyword evidence="1" id="KW-1003">Cell membrane</keyword>
<dbReference type="InterPro" id="IPR050834">
    <property type="entry name" value="Glycosyltransf_2"/>
</dbReference>